<dbReference type="PANTHER" id="PTHR43877">
    <property type="entry name" value="AMINOALKYLPHOSPHONATE N-ACETYLTRANSFERASE-RELATED-RELATED"/>
    <property type="match status" value="1"/>
</dbReference>
<name>A0ABS9DYL4_9PROT</name>
<dbReference type="InterPro" id="IPR000182">
    <property type="entry name" value="GNAT_dom"/>
</dbReference>
<dbReference type="Gene3D" id="3.40.630.30">
    <property type="match status" value="1"/>
</dbReference>
<comment type="caution">
    <text evidence="4">The sequence shown here is derived from an EMBL/GenBank/DDBJ whole genome shotgun (WGS) entry which is preliminary data.</text>
</comment>
<dbReference type="Proteomes" id="UP001521209">
    <property type="component" value="Unassembled WGS sequence"/>
</dbReference>
<reference evidence="4 5" key="1">
    <citation type="submission" date="2022-01" db="EMBL/GenBank/DDBJ databases">
        <authorList>
            <person name="Won M."/>
            <person name="Kim S.-J."/>
            <person name="Kwon S.-W."/>
        </authorList>
    </citation>
    <scope>NUCLEOTIDE SEQUENCE [LARGE SCALE GENOMIC DNA]</scope>
    <source>
        <strain evidence="4 5">KCTC 23505</strain>
    </source>
</reference>
<evidence type="ECO:0000313" key="4">
    <source>
        <dbReference type="EMBL" id="MCF3947854.1"/>
    </source>
</evidence>
<evidence type="ECO:0000256" key="1">
    <source>
        <dbReference type="ARBA" id="ARBA00022679"/>
    </source>
</evidence>
<accession>A0ABS9DYL4</accession>
<dbReference type="SUPFAM" id="SSF55729">
    <property type="entry name" value="Acyl-CoA N-acyltransferases (Nat)"/>
    <property type="match status" value="1"/>
</dbReference>
<evidence type="ECO:0000259" key="3">
    <source>
        <dbReference type="PROSITE" id="PS51186"/>
    </source>
</evidence>
<dbReference type="PROSITE" id="PS51186">
    <property type="entry name" value="GNAT"/>
    <property type="match status" value="1"/>
</dbReference>
<keyword evidence="2 4" id="KW-0012">Acyltransferase</keyword>
<dbReference type="EMBL" id="JAKGBZ010000032">
    <property type="protein sequence ID" value="MCF3947854.1"/>
    <property type="molecule type" value="Genomic_DNA"/>
</dbReference>
<dbReference type="EC" id="2.3.1.-" evidence="4"/>
<gene>
    <name evidence="4" type="ORF">L2A60_14330</name>
</gene>
<protein>
    <submittedName>
        <fullName evidence="4">GNAT family N-acetyltransferase</fullName>
        <ecNumber evidence="4">2.3.1.-</ecNumber>
    </submittedName>
</protein>
<keyword evidence="1 4" id="KW-0808">Transferase</keyword>
<evidence type="ECO:0000313" key="5">
    <source>
        <dbReference type="Proteomes" id="UP001521209"/>
    </source>
</evidence>
<proteinExistence type="predicted"/>
<dbReference type="InterPro" id="IPR050832">
    <property type="entry name" value="Bact_Acetyltransf"/>
</dbReference>
<dbReference type="Pfam" id="PF00583">
    <property type="entry name" value="Acetyltransf_1"/>
    <property type="match status" value="1"/>
</dbReference>
<feature type="domain" description="N-acetyltransferase" evidence="3">
    <location>
        <begin position="9"/>
        <end position="168"/>
    </location>
</feature>
<sequence length="168" mass="18014">MSETTGKPFSLRAARQDDAAGLCAIRNLPGVRWGTLALPFGRVEASEAYLAKLGPNNHFIVAEAEGAPIGSASLDRYAERRAHAAGLGMMVADPWQGRGVGAALLGALTDLADNWLGLKRIELCVFADNGRAIALYEKFGFVEEGRQRAYALRGGLLVDSLLMARLRD</sequence>
<dbReference type="RefSeq" id="WP_235705138.1">
    <property type="nucleotide sequence ID" value="NZ_JAKGBZ010000032.1"/>
</dbReference>
<keyword evidence="5" id="KW-1185">Reference proteome</keyword>
<evidence type="ECO:0000256" key="2">
    <source>
        <dbReference type="ARBA" id="ARBA00023315"/>
    </source>
</evidence>
<organism evidence="4 5">
    <name type="scientific">Acidiphilium iwatense</name>
    <dbReference type="NCBI Taxonomy" id="768198"/>
    <lineage>
        <taxon>Bacteria</taxon>
        <taxon>Pseudomonadati</taxon>
        <taxon>Pseudomonadota</taxon>
        <taxon>Alphaproteobacteria</taxon>
        <taxon>Acetobacterales</taxon>
        <taxon>Acidocellaceae</taxon>
        <taxon>Acidiphilium</taxon>
    </lineage>
</organism>
<dbReference type="GO" id="GO:0016746">
    <property type="term" value="F:acyltransferase activity"/>
    <property type="evidence" value="ECO:0007669"/>
    <property type="project" value="UniProtKB-KW"/>
</dbReference>
<dbReference type="InterPro" id="IPR016181">
    <property type="entry name" value="Acyl_CoA_acyltransferase"/>
</dbReference>
<dbReference type="CDD" id="cd04301">
    <property type="entry name" value="NAT_SF"/>
    <property type="match status" value="1"/>
</dbReference>